<evidence type="ECO:0000313" key="2">
    <source>
        <dbReference type="Proteomes" id="UP000741863"/>
    </source>
</evidence>
<comment type="caution">
    <text evidence="1">The sequence shown here is derived from an EMBL/GenBank/DDBJ whole genome shotgun (WGS) entry which is preliminary data.</text>
</comment>
<dbReference type="RefSeq" id="WP_204698530.1">
    <property type="nucleotide sequence ID" value="NZ_JAFBEC010000008.1"/>
</dbReference>
<evidence type="ECO:0000313" key="1">
    <source>
        <dbReference type="EMBL" id="MBM7633817.1"/>
    </source>
</evidence>
<accession>A0ABS2PEF7</accession>
<dbReference type="EMBL" id="JAFBEC010000008">
    <property type="protein sequence ID" value="MBM7633817.1"/>
    <property type="molecule type" value="Genomic_DNA"/>
</dbReference>
<protein>
    <recommendedName>
        <fullName evidence="3">Phage protein</fullName>
    </recommendedName>
</protein>
<dbReference type="Proteomes" id="UP000741863">
    <property type="component" value="Unassembled WGS sequence"/>
</dbReference>
<name>A0ABS2PEF7_9BACL</name>
<keyword evidence="2" id="KW-1185">Reference proteome</keyword>
<organism evidence="1 2">
    <name type="scientific">Geomicrobium sediminis</name>
    <dbReference type="NCBI Taxonomy" id="1347788"/>
    <lineage>
        <taxon>Bacteria</taxon>
        <taxon>Bacillati</taxon>
        <taxon>Bacillota</taxon>
        <taxon>Bacilli</taxon>
        <taxon>Bacillales</taxon>
        <taxon>Geomicrobium</taxon>
    </lineage>
</organism>
<sequence length="126" mass="14789">MVYLKYHDDKRQVVSTYDSLPDPQEGYSIAQSDSFNVGDEFEYTIWVNSVDDDGVLMSFTAIRNNPQAKRLLLENQDLKVINETLKIEVADLWFDTMNQEDRNNNQDMDIADQWFAIMEIEERVNN</sequence>
<gene>
    <name evidence="1" type="ORF">JOD17_002913</name>
</gene>
<evidence type="ECO:0008006" key="3">
    <source>
        <dbReference type="Google" id="ProtNLM"/>
    </source>
</evidence>
<proteinExistence type="predicted"/>
<reference evidence="1 2" key="1">
    <citation type="submission" date="2021-01" db="EMBL/GenBank/DDBJ databases">
        <title>Genomic Encyclopedia of Type Strains, Phase IV (KMG-IV): sequencing the most valuable type-strain genomes for metagenomic binning, comparative biology and taxonomic classification.</title>
        <authorList>
            <person name="Goeker M."/>
        </authorList>
    </citation>
    <scope>NUCLEOTIDE SEQUENCE [LARGE SCALE GENOMIC DNA]</scope>
    <source>
        <strain evidence="1 2">DSM 25540</strain>
    </source>
</reference>